<dbReference type="InterPro" id="IPR051181">
    <property type="entry name" value="CAF1_poly(A)_ribonucleases"/>
</dbReference>
<evidence type="ECO:0000313" key="3">
    <source>
        <dbReference type="Proteomes" id="UP001162164"/>
    </source>
</evidence>
<comment type="similarity">
    <text evidence="1">Belongs to the CAF1 family.</text>
</comment>
<reference evidence="2" key="1">
    <citation type="journal article" date="2023" name="Insect Mol. Biol.">
        <title>Genome sequencing provides insights into the evolution of gene families encoding plant cell wall-degrading enzymes in longhorned beetles.</title>
        <authorList>
            <person name="Shin N.R."/>
            <person name="Okamura Y."/>
            <person name="Kirsch R."/>
            <person name="Pauchet Y."/>
        </authorList>
    </citation>
    <scope>NUCLEOTIDE SEQUENCE</scope>
    <source>
        <strain evidence="2">MMC_N1</strain>
    </source>
</reference>
<evidence type="ECO:0000256" key="1">
    <source>
        <dbReference type="ARBA" id="ARBA00008372"/>
    </source>
</evidence>
<sequence>MEVTASNFKTVLPEVEKAIENCTFLSIDCELTGLNIEHNIKAFDTPSQYEKATNVFKQQSYNFFIFRRPVNRNIPDQRFLCQTSSIHFLISQGFDFNKLFQEGISYLNLSEENTYKTNIEETYKKRMEFTSSQSNGTNSDMIPVPDNVQPFIDDIEKQIKAFFEW</sequence>
<keyword evidence="3" id="KW-1185">Reference proteome</keyword>
<dbReference type="InterPro" id="IPR036397">
    <property type="entry name" value="RNaseH_sf"/>
</dbReference>
<dbReference type="PANTHER" id="PTHR15092:SF44">
    <property type="entry name" value="POLY(A)-SPECIFIC RIBONUCLEASE PARN"/>
    <property type="match status" value="1"/>
</dbReference>
<gene>
    <name evidence="2" type="ORF">NQ317_005641</name>
</gene>
<dbReference type="Gene3D" id="3.30.420.10">
    <property type="entry name" value="Ribonuclease H-like superfamily/Ribonuclease H"/>
    <property type="match status" value="1"/>
</dbReference>
<dbReference type="EMBL" id="JAPWTJ010000002">
    <property type="protein sequence ID" value="KAJ8986167.1"/>
    <property type="molecule type" value="Genomic_DNA"/>
</dbReference>
<dbReference type="Proteomes" id="UP001162164">
    <property type="component" value="Unassembled WGS sequence"/>
</dbReference>
<name>A0ABQ9K9D8_9CUCU</name>
<evidence type="ECO:0000313" key="2">
    <source>
        <dbReference type="EMBL" id="KAJ8986167.1"/>
    </source>
</evidence>
<accession>A0ABQ9K9D8</accession>
<comment type="caution">
    <text evidence="2">The sequence shown here is derived from an EMBL/GenBank/DDBJ whole genome shotgun (WGS) entry which is preliminary data.</text>
</comment>
<dbReference type="Pfam" id="PF04857">
    <property type="entry name" value="CAF1"/>
    <property type="match status" value="1"/>
</dbReference>
<dbReference type="InterPro" id="IPR006941">
    <property type="entry name" value="RNase_CAF1"/>
</dbReference>
<dbReference type="SUPFAM" id="SSF53098">
    <property type="entry name" value="Ribonuclease H-like"/>
    <property type="match status" value="1"/>
</dbReference>
<dbReference type="PANTHER" id="PTHR15092">
    <property type="entry name" value="POLY A -SPECIFIC RIBONUCLEASE/TARGET OF EGR1, MEMBER 1"/>
    <property type="match status" value="1"/>
</dbReference>
<dbReference type="InterPro" id="IPR012337">
    <property type="entry name" value="RNaseH-like_sf"/>
</dbReference>
<proteinExistence type="inferred from homology"/>
<organism evidence="2 3">
    <name type="scientific">Molorchus minor</name>
    <dbReference type="NCBI Taxonomy" id="1323400"/>
    <lineage>
        <taxon>Eukaryota</taxon>
        <taxon>Metazoa</taxon>
        <taxon>Ecdysozoa</taxon>
        <taxon>Arthropoda</taxon>
        <taxon>Hexapoda</taxon>
        <taxon>Insecta</taxon>
        <taxon>Pterygota</taxon>
        <taxon>Neoptera</taxon>
        <taxon>Endopterygota</taxon>
        <taxon>Coleoptera</taxon>
        <taxon>Polyphaga</taxon>
        <taxon>Cucujiformia</taxon>
        <taxon>Chrysomeloidea</taxon>
        <taxon>Cerambycidae</taxon>
        <taxon>Lamiinae</taxon>
        <taxon>Monochamini</taxon>
        <taxon>Molorchus</taxon>
    </lineage>
</organism>
<protein>
    <submittedName>
        <fullName evidence="2">Uncharacterized protein</fullName>
    </submittedName>
</protein>